<evidence type="ECO:0000313" key="2">
    <source>
        <dbReference type="EMBL" id="KAE8723491.1"/>
    </source>
</evidence>
<protein>
    <submittedName>
        <fullName evidence="2">Uncharacterized protein</fullName>
    </submittedName>
</protein>
<evidence type="ECO:0000256" key="1">
    <source>
        <dbReference type="SAM" id="MobiDB-lite"/>
    </source>
</evidence>
<dbReference type="AlphaFoldDB" id="A0A6A3C6F5"/>
<organism evidence="2 3">
    <name type="scientific">Hibiscus syriacus</name>
    <name type="common">Rose of Sharon</name>
    <dbReference type="NCBI Taxonomy" id="106335"/>
    <lineage>
        <taxon>Eukaryota</taxon>
        <taxon>Viridiplantae</taxon>
        <taxon>Streptophyta</taxon>
        <taxon>Embryophyta</taxon>
        <taxon>Tracheophyta</taxon>
        <taxon>Spermatophyta</taxon>
        <taxon>Magnoliopsida</taxon>
        <taxon>eudicotyledons</taxon>
        <taxon>Gunneridae</taxon>
        <taxon>Pentapetalae</taxon>
        <taxon>rosids</taxon>
        <taxon>malvids</taxon>
        <taxon>Malvales</taxon>
        <taxon>Malvaceae</taxon>
        <taxon>Malvoideae</taxon>
        <taxon>Hibiscus</taxon>
    </lineage>
</organism>
<name>A0A6A3C6F5_HIBSY</name>
<evidence type="ECO:0000313" key="3">
    <source>
        <dbReference type="Proteomes" id="UP000436088"/>
    </source>
</evidence>
<reference evidence="2" key="1">
    <citation type="submission" date="2019-09" db="EMBL/GenBank/DDBJ databases">
        <title>Draft genome information of white flower Hibiscus syriacus.</title>
        <authorList>
            <person name="Kim Y.-M."/>
        </authorList>
    </citation>
    <scope>NUCLEOTIDE SEQUENCE [LARGE SCALE GENOMIC DNA]</scope>
    <source>
        <strain evidence="2">YM2019G1</strain>
    </source>
</reference>
<feature type="compositionally biased region" description="Pro residues" evidence="1">
    <location>
        <begin position="1"/>
        <end position="11"/>
    </location>
</feature>
<feature type="region of interest" description="Disordered" evidence="1">
    <location>
        <begin position="1"/>
        <end position="42"/>
    </location>
</feature>
<dbReference type="EMBL" id="VEPZ02000519">
    <property type="protein sequence ID" value="KAE8723491.1"/>
    <property type="molecule type" value="Genomic_DNA"/>
</dbReference>
<accession>A0A6A3C6F5</accession>
<sequence length="42" mass="4771">MNPNFKPPSEPPYSHRPTSFDSHPDEHFTDRGTLASAAYLVR</sequence>
<dbReference type="Proteomes" id="UP000436088">
    <property type="component" value="Unassembled WGS sequence"/>
</dbReference>
<comment type="caution">
    <text evidence="2">The sequence shown here is derived from an EMBL/GenBank/DDBJ whole genome shotgun (WGS) entry which is preliminary data.</text>
</comment>
<keyword evidence="3" id="KW-1185">Reference proteome</keyword>
<gene>
    <name evidence="2" type="ORF">F3Y22_tig00012370pilonHSYRG00086</name>
</gene>
<proteinExistence type="predicted"/>